<dbReference type="EMBL" id="VNHM01000039">
    <property type="protein sequence ID" value="TYO91146.1"/>
    <property type="molecule type" value="Genomic_DNA"/>
</dbReference>
<evidence type="ECO:0000313" key="1">
    <source>
        <dbReference type="EMBL" id="TYO91146.1"/>
    </source>
</evidence>
<evidence type="ECO:0008006" key="3">
    <source>
        <dbReference type="Google" id="ProtNLM"/>
    </source>
</evidence>
<gene>
    <name evidence="1" type="ORF">LX24_02970</name>
</gene>
<proteinExistence type="predicted"/>
<organism evidence="1 2">
    <name type="scientific">Desulfallas thermosapovorans DSM 6562</name>
    <dbReference type="NCBI Taxonomy" id="1121431"/>
    <lineage>
        <taxon>Bacteria</taxon>
        <taxon>Bacillati</taxon>
        <taxon>Bacillota</taxon>
        <taxon>Clostridia</taxon>
        <taxon>Eubacteriales</taxon>
        <taxon>Desulfallaceae</taxon>
        <taxon>Desulfallas</taxon>
    </lineage>
</organism>
<dbReference type="AlphaFoldDB" id="A0A5S4ZMW1"/>
<evidence type="ECO:0000313" key="2">
    <source>
        <dbReference type="Proteomes" id="UP000323166"/>
    </source>
</evidence>
<accession>A0A5S4ZMW1</accession>
<sequence length="121" mass="14007">TISYLPSFCLPYFQYTIETILMALCYILDSNHSLRACLKLLKNLGWAPAHLQFYLKRFLNNQNRIKVGLRQLIPGISLPPDEQDKRKGAQKVLRIVTTGFPQIQTFQARFHKQCGYSFMAP</sequence>
<comment type="caution">
    <text evidence="1">The sequence shown here is derived from an EMBL/GenBank/DDBJ whole genome shotgun (WGS) entry which is preliminary data.</text>
</comment>
<protein>
    <recommendedName>
        <fullName evidence="3">Transposase</fullName>
    </recommendedName>
</protein>
<keyword evidence="2" id="KW-1185">Reference proteome</keyword>
<reference evidence="1 2" key="1">
    <citation type="submission" date="2019-07" db="EMBL/GenBank/DDBJ databases">
        <title>Genomic Encyclopedia of Type Strains, Phase I: the one thousand microbial genomes (KMG-I) project.</title>
        <authorList>
            <person name="Kyrpides N."/>
        </authorList>
    </citation>
    <scope>NUCLEOTIDE SEQUENCE [LARGE SCALE GENOMIC DNA]</scope>
    <source>
        <strain evidence="1 2">DSM 6562</strain>
    </source>
</reference>
<name>A0A5S4ZMW1_9FIRM</name>
<dbReference type="Proteomes" id="UP000323166">
    <property type="component" value="Unassembled WGS sequence"/>
</dbReference>
<feature type="non-terminal residue" evidence="1">
    <location>
        <position position="1"/>
    </location>
</feature>